<dbReference type="OrthoDB" id="9804723at2"/>
<dbReference type="Pfam" id="PF00561">
    <property type="entry name" value="Abhydrolase_1"/>
    <property type="match status" value="1"/>
</dbReference>
<dbReference type="PATRIC" id="fig|1280946.3.peg.321"/>
<reference evidence="2 3" key="1">
    <citation type="journal article" date="2014" name="Antonie Van Leeuwenhoek">
        <title>Hyphomonas beringensis sp. nov. and Hyphomonas chukchiensis sp. nov., isolated from surface seawater of the Bering Sea and Chukchi Sea.</title>
        <authorList>
            <person name="Li C."/>
            <person name="Lai Q."/>
            <person name="Li G."/>
            <person name="Dong C."/>
            <person name="Wang J."/>
            <person name="Liao Y."/>
            <person name="Shao Z."/>
        </authorList>
    </citation>
    <scope>NUCLEOTIDE SEQUENCE [LARGE SCALE GENOMIC DNA]</scope>
    <source>
        <strain evidence="2 3">25B14_1</strain>
    </source>
</reference>
<dbReference type="AlphaFoldDB" id="A0A062UH14"/>
<organism evidence="2 3">
    <name type="scientific">Hyphomonas beringensis</name>
    <dbReference type="NCBI Taxonomy" id="1280946"/>
    <lineage>
        <taxon>Bacteria</taxon>
        <taxon>Pseudomonadati</taxon>
        <taxon>Pseudomonadota</taxon>
        <taxon>Alphaproteobacteria</taxon>
        <taxon>Hyphomonadales</taxon>
        <taxon>Hyphomonadaceae</taxon>
        <taxon>Hyphomonas</taxon>
    </lineage>
</organism>
<dbReference type="PANTHER" id="PTHR43798">
    <property type="entry name" value="MONOACYLGLYCEROL LIPASE"/>
    <property type="match status" value="1"/>
</dbReference>
<gene>
    <name evidence="2" type="ORF">HY29_07640</name>
</gene>
<dbReference type="Proteomes" id="UP000027037">
    <property type="component" value="Unassembled WGS sequence"/>
</dbReference>
<dbReference type="PANTHER" id="PTHR43798:SF33">
    <property type="entry name" value="HYDROLASE, PUTATIVE (AFU_ORTHOLOGUE AFUA_2G14860)-RELATED"/>
    <property type="match status" value="1"/>
</dbReference>
<evidence type="ECO:0000313" key="2">
    <source>
        <dbReference type="EMBL" id="KCZ57008.1"/>
    </source>
</evidence>
<dbReference type="PRINTS" id="PR00111">
    <property type="entry name" value="ABHYDROLASE"/>
</dbReference>
<dbReference type="EMBL" id="AWFF01000002">
    <property type="protein sequence ID" value="KCZ57008.1"/>
    <property type="molecule type" value="Genomic_DNA"/>
</dbReference>
<comment type="caution">
    <text evidence="2">The sequence shown here is derived from an EMBL/GenBank/DDBJ whole genome shotgun (WGS) entry which is preliminary data.</text>
</comment>
<dbReference type="Gene3D" id="3.40.50.1820">
    <property type="entry name" value="alpha/beta hydrolase"/>
    <property type="match status" value="1"/>
</dbReference>
<dbReference type="InterPro" id="IPR000073">
    <property type="entry name" value="AB_hydrolase_1"/>
</dbReference>
<sequence>MDGRFGQIHLRLAQPETALKRPLVCLHMSPKSGWLYARFMEHIGEDRIVVAPDYPGFGESDPPPAEPPVRVEDYAAAMWDAVDALGLGEVDLSGYHTGSMVAPEMARQQPSRVGRLVLISAPVITDDEQAIFHKTYEAIPVDAAGTRFNRMWQAVQAHSGPDMTLEMMAASFAENLRAGENYEWGHRAAFEYAPNYPDTLKALSHRIAVINPDDDLTLQTLRVVPYLNNGAVIPHPEWSHGFLDTDTERAVAEYRRLLDTDWL</sequence>
<name>A0A062UH14_9PROT</name>
<keyword evidence="3" id="KW-1185">Reference proteome</keyword>
<dbReference type="eggNOG" id="COG0596">
    <property type="taxonomic scope" value="Bacteria"/>
</dbReference>
<dbReference type="RefSeq" id="WP_051601031.1">
    <property type="nucleotide sequence ID" value="NZ_AWFF01000002.1"/>
</dbReference>
<evidence type="ECO:0000313" key="3">
    <source>
        <dbReference type="Proteomes" id="UP000027037"/>
    </source>
</evidence>
<dbReference type="InterPro" id="IPR029058">
    <property type="entry name" value="AB_hydrolase_fold"/>
</dbReference>
<evidence type="ECO:0000259" key="1">
    <source>
        <dbReference type="Pfam" id="PF00561"/>
    </source>
</evidence>
<dbReference type="InterPro" id="IPR050266">
    <property type="entry name" value="AB_hydrolase_sf"/>
</dbReference>
<dbReference type="SUPFAM" id="SSF53474">
    <property type="entry name" value="alpha/beta-Hydrolases"/>
    <property type="match status" value="1"/>
</dbReference>
<feature type="domain" description="AB hydrolase-1" evidence="1">
    <location>
        <begin position="22"/>
        <end position="136"/>
    </location>
</feature>
<dbReference type="STRING" id="1280946.HY29_07640"/>
<proteinExistence type="predicted"/>
<dbReference type="GO" id="GO:0016020">
    <property type="term" value="C:membrane"/>
    <property type="evidence" value="ECO:0007669"/>
    <property type="project" value="TreeGrafter"/>
</dbReference>
<accession>A0A062UH14</accession>
<protein>
    <recommendedName>
        <fullName evidence="1">AB hydrolase-1 domain-containing protein</fullName>
    </recommendedName>
</protein>